<dbReference type="PANTHER" id="PTHR46263">
    <property type="entry name" value="ARMADILLO REPEAT-CONTAINING PROTEIN 7"/>
    <property type="match status" value="1"/>
</dbReference>
<organism evidence="1 2">
    <name type="scientific">Cotesia congregata</name>
    <name type="common">Parasitoid wasp</name>
    <name type="synonym">Apanteles congregatus</name>
    <dbReference type="NCBI Taxonomy" id="51543"/>
    <lineage>
        <taxon>Eukaryota</taxon>
        <taxon>Metazoa</taxon>
        <taxon>Ecdysozoa</taxon>
        <taxon>Arthropoda</taxon>
        <taxon>Hexapoda</taxon>
        <taxon>Insecta</taxon>
        <taxon>Pterygota</taxon>
        <taxon>Neoptera</taxon>
        <taxon>Endopterygota</taxon>
        <taxon>Hymenoptera</taxon>
        <taxon>Apocrita</taxon>
        <taxon>Ichneumonoidea</taxon>
        <taxon>Braconidae</taxon>
        <taxon>Microgastrinae</taxon>
        <taxon>Cotesia</taxon>
    </lineage>
</organism>
<dbReference type="Proteomes" id="UP000786811">
    <property type="component" value="Unassembled WGS sequence"/>
</dbReference>
<dbReference type="SUPFAM" id="SSF48371">
    <property type="entry name" value="ARM repeat"/>
    <property type="match status" value="1"/>
</dbReference>
<dbReference type="InterPro" id="IPR042462">
    <property type="entry name" value="ARMC7"/>
</dbReference>
<dbReference type="InterPro" id="IPR016024">
    <property type="entry name" value="ARM-type_fold"/>
</dbReference>
<dbReference type="OrthoDB" id="201709at2759"/>
<proteinExistence type="predicted"/>
<dbReference type="InterPro" id="IPR011989">
    <property type="entry name" value="ARM-like"/>
</dbReference>
<sequence length="188" mass="21376">MFSTKKRLIERTGYNNTGRYDYLKLLSTEFKTSKSREARKQVLANLSNFAYDPVNYDYMRQLRIVDLFLHVLSESDKVFVQYAIGGLCNLCLDPINKEYIIRNHGVQLIKPLLSSNDEPSLLSAITTLMFLITETFRAEIITPELINQLVTLSHSSNNRVKNLATIFLQDYCGFNDTETSAVASTSTG</sequence>
<protein>
    <submittedName>
        <fullName evidence="1">Similar to Armc7: Armadillo repeat-containing protein 7 (Mus musculus)</fullName>
    </submittedName>
</protein>
<keyword evidence="2" id="KW-1185">Reference proteome</keyword>
<comment type="caution">
    <text evidence="1">The sequence shown here is derived from an EMBL/GenBank/DDBJ whole genome shotgun (WGS) entry which is preliminary data.</text>
</comment>
<dbReference type="EMBL" id="CAJNRD030001121">
    <property type="protein sequence ID" value="CAG5095483.1"/>
    <property type="molecule type" value="Genomic_DNA"/>
</dbReference>
<reference evidence="1" key="1">
    <citation type="submission" date="2021-04" db="EMBL/GenBank/DDBJ databases">
        <authorList>
            <person name="Chebbi M.A.C M."/>
        </authorList>
    </citation>
    <scope>NUCLEOTIDE SEQUENCE</scope>
</reference>
<name>A0A8J2MTY2_COTCN</name>
<dbReference type="PANTHER" id="PTHR46263:SF1">
    <property type="entry name" value="ARMADILLO REPEAT-CONTAINING PROTEIN 7"/>
    <property type="match status" value="1"/>
</dbReference>
<evidence type="ECO:0000313" key="2">
    <source>
        <dbReference type="Proteomes" id="UP000786811"/>
    </source>
</evidence>
<accession>A0A8J2MTY2</accession>
<evidence type="ECO:0000313" key="1">
    <source>
        <dbReference type="EMBL" id="CAG5095483.1"/>
    </source>
</evidence>
<gene>
    <name evidence="1" type="ORF">HICCMSTLAB_LOCUS7731</name>
</gene>
<dbReference type="Gene3D" id="1.25.10.10">
    <property type="entry name" value="Leucine-rich Repeat Variant"/>
    <property type="match status" value="1"/>
</dbReference>
<dbReference type="AlphaFoldDB" id="A0A8J2MTY2"/>